<reference evidence="4 5" key="2">
    <citation type="submission" date="2015-01" db="EMBL/GenBank/DDBJ databases">
        <authorList>
            <consortium name="NBRP consortium"/>
            <person name="Sawabe T."/>
            <person name="Meirelles P."/>
            <person name="Feng G."/>
            <person name="Sayaka M."/>
            <person name="Hattori M."/>
            <person name="Ohkuma M."/>
        </authorList>
    </citation>
    <scope>NUCLEOTIDE SEQUENCE [LARGE SCALE GENOMIC DNA]</scope>
    <source>
        <strain evidence="4 5">JCM19232</strain>
    </source>
</reference>
<name>A0A0B8PN07_9VIBR</name>
<dbReference type="InterPro" id="IPR032675">
    <property type="entry name" value="LRR_dom_sf"/>
</dbReference>
<dbReference type="Proteomes" id="UP000031670">
    <property type="component" value="Unassembled WGS sequence"/>
</dbReference>
<evidence type="ECO:0000256" key="2">
    <source>
        <dbReference type="ARBA" id="ARBA00022737"/>
    </source>
</evidence>
<dbReference type="SMART" id="SM00365">
    <property type="entry name" value="LRR_SD22"/>
    <property type="match status" value="4"/>
</dbReference>
<organism evidence="4 5">
    <name type="scientific">Vibrio ishigakensis</name>
    <dbReference type="NCBI Taxonomy" id="1481914"/>
    <lineage>
        <taxon>Bacteria</taxon>
        <taxon>Pseudomonadati</taxon>
        <taxon>Pseudomonadota</taxon>
        <taxon>Gammaproteobacteria</taxon>
        <taxon>Vibrionales</taxon>
        <taxon>Vibrionaceae</taxon>
        <taxon>Vibrio</taxon>
    </lineage>
</organism>
<proteinExistence type="predicted"/>
<keyword evidence="2" id="KW-0677">Repeat</keyword>
<gene>
    <name evidence="4" type="ORF">JCM19232_1584</name>
</gene>
<dbReference type="InterPro" id="IPR001611">
    <property type="entry name" value="Leu-rich_rpt"/>
</dbReference>
<reference evidence="4 5" key="1">
    <citation type="submission" date="2015-01" db="EMBL/GenBank/DDBJ databases">
        <title>Vibrio sp. C5 JCM 19232 whole genome shotgun sequence.</title>
        <authorList>
            <person name="Sawabe T."/>
            <person name="Meirelles P."/>
            <person name="Feng G."/>
            <person name="Sayaka M."/>
            <person name="Hattori M."/>
            <person name="Ohkuma M."/>
        </authorList>
    </citation>
    <scope>NUCLEOTIDE SEQUENCE [LARGE SCALE GENOMIC DNA]</scope>
    <source>
        <strain evidence="4 5">JCM19232</strain>
    </source>
</reference>
<keyword evidence="3" id="KW-0732">Signal</keyword>
<dbReference type="EMBL" id="BBSA01000034">
    <property type="protein sequence ID" value="GAM66072.1"/>
    <property type="molecule type" value="Genomic_DNA"/>
</dbReference>
<dbReference type="AlphaFoldDB" id="A0A0B8PN07"/>
<dbReference type="SUPFAM" id="SSF52058">
    <property type="entry name" value="L domain-like"/>
    <property type="match status" value="1"/>
</dbReference>
<dbReference type="PANTHER" id="PTHR46652:SF3">
    <property type="entry name" value="LEUCINE-RICH REPEAT-CONTAINING PROTEIN 9"/>
    <property type="match status" value="1"/>
</dbReference>
<dbReference type="InterPro" id="IPR050836">
    <property type="entry name" value="SDS22/Internalin_LRR"/>
</dbReference>
<feature type="chain" id="PRO_5002140092" evidence="3">
    <location>
        <begin position="21"/>
        <end position="397"/>
    </location>
</feature>
<accession>A0A0B8PN07</accession>
<sequence length="397" mass="43373">MKLQLLGTTLLALFSSAAWSGDFDHRNQTVLTPEIVHFNDPNFEQCIRDELDKPEGPITEEEMASIYEVICNNYGIVDISEISLIADPFTISLNNNLITDVSPLDGMLLNRLDLDGNLISDFSSVTSLPQAYGIEVRDNNFTSLESFSQLVAPDLGELNADSNQITSIDGITHLDLDRVSLSNNNIDDIDSIGDLENLVHLFISFNNITSTVPLSNNSNLMILHMEGNQLTNVEGLGNLPLGELNLSSNQITDISDLTGNTTLSTVVLNNNSISDISALSEIANYADIWIASNNISDFSPLQNNNAGYIYALGQVIDSGTTEVFEPVYLPANGIETENLEVFGPSYFYYDVESQYGVLTSTGNNIQLGYSEFIEEYPGGPDRVQISGAFVIDAVQPE</sequence>
<evidence type="ECO:0000256" key="1">
    <source>
        <dbReference type="ARBA" id="ARBA00022614"/>
    </source>
</evidence>
<protein>
    <submittedName>
        <fullName evidence="4">Internalin</fullName>
    </submittedName>
</protein>
<evidence type="ECO:0000313" key="4">
    <source>
        <dbReference type="EMBL" id="GAM66072.1"/>
    </source>
</evidence>
<dbReference type="Gene3D" id="3.80.10.10">
    <property type="entry name" value="Ribonuclease Inhibitor"/>
    <property type="match status" value="1"/>
</dbReference>
<dbReference type="PROSITE" id="PS51450">
    <property type="entry name" value="LRR"/>
    <property type="match status" value="5"/>
</dbReference>
<comment type="caution">
    <text evidence="4">The sequence shown here is derived from an EMBL/GenBank/DDBJ whole genome shotgun (WGS) entry which is preliminary data.</text>
</comment>
<dbReference type="PANTHER" id="PTHR46652">
    <property type="entry name" value="LEUCINE-RICH REPEAT AND IQ DOMAIN-CONTAINING PROTEIN 1-RELATED"/>
    <property type="match status" value="1"/>
</dbReference>
<keyword evidence="1" id="KW-0433">Leucine-rich repeat</keyword>
<evidence type="ECO:0000256" key="3">
    <source>
        <dbReference type="SAM" id="SignalP"/>
    </source>
</evidence>
<feature type="signal peptide" evidence="3">
    <location>
        <begin position="1"/>
        <end position="20"/>
    </location>
</feature>
<evidence type="ECO:0000313" key="5">
    <source>
        <dbReference type="Proteomes" id="UP000031670"/>
    </source>
</evidence>